<name>A0A9N9XMJ7_PHYSR</name>
<feature type="compositionally biased region" description="Acidic residues" evidence="1">
    <location>
        <begin position="1"/>
        <end position="20"/>
    </location>
</feature>
<feature type="compositionally biased region" description="Low complexity" evidence="1">
    <location>
        <begin position="171"/>
        <end position="181"/>
    </location>
</feature>
<proteinExistence type="predicted"/>
<feature type="compositionally biased region" description="Polar residues" evidence="1">
    <location>
        <begin position="155"/>
        <end position="164"/>
    </location>
</feature>
<accession>A0A9N9XMJ7</accession>
<reference evidence="2" key="1">
    <citation type="submission" date="2022-01" db="EMBL/GenBank/DDBJ databases">
        <authorList>
            <person name="King R."/>
        </authorList>
    </citation>
    <scope>NUCLEOTIDE SEQUENCE</scope>
</reference>
<evidence type="ECO:0000313" key="3">
    <source>
        <dbReference type="Proteomes" id="UP001153712"/>
    </source>
</evidence>
<feature type="compositionally biased region" description="Low complexity" evidence="1">
    <location>
        <begin position="31"/>
        <end position="103"/>
    </location>
</feature>
<dbReference type="Proteomes" id="UP001153712">
    <property type="component" value="Chromosome 13"/>
</dbReference>
<keyword evidence="3" id="KW-1185">Reference proteome</keyword>
<feature type="region of interest" description="Disordered" evidence="1">
    <location>
        <begin position="155"/>
        <end position="188"/>
    </location>
</feature>
<evidence type="ECO:0000313" key="2">
    <source>
        <dbReference type="EMBL" id="CAG9857317.1"/>
    </source>
</evidence>
<protein>
    <submittedName>
        <fullName evidence="2">Uncharacterized protein</fullName>
    </submittedName>
</protein>
<evidence type="ECO:0000256" key="1">
    <source>
        <dbReference type="SAM" id="MobiDB-lite"/>
    </source>
</evidence>
<sequence>MRNEDDSASESSSDEMETADDSQQINPHKPPNSSSTTTPTISLPSSTPFHSTTPTISLPSSTTTPSTSLTPHPVATSTSLLASTSSRSLSSSSTTTTSPSTSSPGVVQALPIVLQTPAGIGYATTTDGSILGLLQGPNIAQPQFVAIPISNTENLSGAESSDSCSDVEMDAAPAPAPEASASPPPASKSQIMSPLVYQTPQGVVYAATPGAGGVILSLAPADAASNRAQFITIPLSMMAANGQGELDLSKRK</sequence>
<dbReference type="OrthoDB" id="6762990at2759"/>
<organism evidence="2 3">
    <name type="scientific">Phyllotreta striolata</name>
    <name type="common">Striped flea beetle</name>
    <name type="synonym">Crioceris striolata</name>
    <dbReference type="NCBI Taxonomy" id="444603"/>
    <lineage>
        <taxon>Eukaryota</taxon>
        <taxon>Metazoa</taxon>
        <taxon>Ecdysozoa</taxon>
        <taxon>Arthropoda</taxon>
        <taxon>Hexapoda</taxon>
        <taxon>Insecta</taxon>
        <taxon>Pterygota</taxon>
        <taxon>Neoptera</taxon>
        <taxon>Endopterygota</taxon>
        <taxon>Coleoptera</taxon>
        <taxon>Polyphaga</taxon>
        <taxon>Cucujiformia</taxon>
        <taxon>Chrysomeloidea</taxon>
        <taxon>Chrysomelidae</taxon>
        <taxon>Galerucinae</taxon>
        <taxon>Alticini</taxon>
        <taxon>Phyllotreta</taxon>
    </lineage>
</organism>
<feature type="region of interest" description="Disordered" evidence="1">
    <location>
        <begin position="1"/>
        <end position="105"/>
    </location>
</feature>
<gene>
    <name evidence="2" type="ORF">PHYEVI_LOCUS3722</name>
</gene>
<dbReference type="AlphaFoldDB" id="A0A9N9XMJ7"/>
<dbReference type="EMBL" id="OU900106">
    <property type="protein sequence ID" value="CAG9857317.1"/>
    <property type="molecule type" value="Genomic_DNA"/>
</dbReference>